<accession>A0A060HP69</accession>
<dbReference type="OrthoDB" id="379136at2157"/>
<evidence type="ECO:0000259" key="1">
    <source>
        <dbReference type="Pfam" id="PF03724"/>
    </source>
</evidence>
<name>A0A060HP69_9ARCH</name>
<dbReference type="HOGENOM" id="CLU_139555_0_0_2"/>
<dbReference type="InterPro" id="IPR038670">
    <property type="entry name" value="HslJ-like_sf"/>
</dbReference>
<evidence type="ECO:0000313" key="2">
    <source>
        <dbReference type="EMBL" id="AIC14987.1"/>
    </source>
</evidence>
<gene>
    <name evidence="2" type="ORF">NVIE_007730</name>
</gene>
<protein>
    <submittedName>
        <fullName evidence="2">Putative membrane-associated heat shock protein</fullName>
    </submittedName>
</protein>
<keyword evidence="3" id="KW-1185">Reference proteome</keyword>
<reference evidence="2 3" key="1">
    <citation type="journal article" date="2014" name="Int. J. Syst. Evol. Microbiol.">
        <title>Nitrososphaera viennensis gen. nov., sp. nov., an aerobic and mesophilic, ammonia-oxidizing archaeon from soil and a member of the archaeal phylum Thaumarchaeota.</title>
        <authorList>
            <person name="Stieglmeier M."/>
            <person name="Klingl A."/>
            <person name="Alves R.J."/>
            <person name="Rittmann S.K."/>
            <person name="Melcher M."/>
            <person name="Leisch N."/>
            <person name="Schleper C."/>
        </authorList>
    </citation>
    <scope>NUCLEOTIDE SEQUENCE [LARGE SCALE GENOMIC DNA]</scope>
    <source>
        <strain evidence="2">EN76</strain>
    </source>
</reference>
<proteinExistence type="predicted"/>
<sequence length="160" mass="17034">MPNSKTARSGITKKSHTIIVIATAAVAVLAAFLALDTKGNVTSEELSAYAWQMRSFSPDGRDKVDVSSHRFFLSINATQIGGKICNGFVGNVQYVNPSTIKGQQVFFTDMGCGGQGSLIMSIEKALQDGLGNGMAMSENGNTLTLRDMVTNATFTYGKPQ</sequence>
<dbReference type="Pfam" id="PF03724">
    <property type="entry name" value="META"/>
    <property type="match status" value="1"/>
</dbReference>
<feature type="domain" description="DUF306" evidence="1">
    <location>
        <begin position="45"/>
        <end position="148"/>
    </location>
</feature>
<keyword evidence="2" id="KW-0346">Stress response</keyword>
<organism evidence="2 3">
    <name type="scientific">Nitrososphaera viennensis EN76</name>
    <dbReference type="NCBI Taxonomy" id="926571"/>
    <lineage>
        <taxon>Archaea</taxon>
        <taxon>Nitrososphaerota</taxon>
        <taxon>Nitrososphaeria</taxon>
        <taxon>Nitrososphaerales</taxon>
        <taxon>Nitrososphaeraceae</taxon>
        <taxon>Nitrososphaera</taxon>
    </lineage>
</organism>
<dbReference type="InterPro" id="IPR005184">
    <property type="entry name" value="DUF306_Meta_HslJ"/>
</dbReference>
<dbReference type="STRING" id="926571.NVIE_007730"/>
<evidence type="ECO:0000313" key="3">
    <source>
        <dbReference type="Proteomes" id="UP000027093"/>
    </source>
</evidence>
<dbReference type="Proteomes" id="UP000027093">
    <property type="component" value="Chromosome"/>
</dbReference>
<dbReference type="KEGG" id="nvn:NVIE_007730"/>
<dbReference type="AlphaFoldDB" id="A0A060HP69"/>
<dbReference type="EMBL" id="CP007536">
    <property type="protein sequence ID" value="AIC14987.1"/>
    <property type="molecule type" value="Genomic_DNA"/>
</dbReference>
<dbReference type="Gene3D" id="2.40.128.270">
    <property type="match status" value="1"/>
</dbReference>